<dbReference type="Pfam" id="PF02518">
    <property type="entry name" value="HATPase_c"/>
    <property type="match status" value="1"/>
</dbReference>
<dbReference type="InterPro" id="IPR050482">
    <property type="entry name" value="Sensor_HK_TwoCompSys"/>
</dbReference>
<proteinExistence type="predicted"/>
<dbReference type="InterPro" id="IPR003594">
    <property type="entry name" value="HATPase_dom"/>
</dbReference>
<organism evidence="6 7">
    <name type="scientific">Arenimonas composti TR7-09 = DSM 18010</name>
    <dbReference type="NCBI Taxonomy" id="1121013"/>
    <lineage>
        <taxon>Bacteria</taxon>
        <taxon>Pseudomonadati</taxon>
        <taxon>Pseudomonadota</taxon>
        <taxon>Gammaproteobacteria</taxon>
        <taxon>Lysobacterales</taxon>
        <taxon>Lysobacteraceae</taxon>
        <taxon>Arenimonas</taxon>
    </lineage>
</organism>
<feature type="transmembrane region" description="Helical" evidence="4">
    <location>
        <begin position="42"/>
        <end position="65"/>
    </location>
</feature>
<evidence type="ECO:0000256" key="1">
    <source>
        <dbReference type="ARBA" id="ARBA00022679"/>
    </source>
</evidence>
<keyword evidence="4" id="KW-0812">Transmembrane</keyword>
<evidence type="ECO:0000256" key="2">
    <source>
        <dbReference type="ARBA" id="ARBA00022777"/>
    </source>
</evidence>
<keyword evidence="1" id="KW-0808">Transferase</keyword>
<dbReference type="eggNOG" id="COG4585">
    <property type="taxonomic scope" value="Bacteria"/>
</dbReference>
<evidence type="ECO:0000259" key="5">
    <source>
        <dbReference type="SMART" id="SM00387"/>
    </source>
</evidence>
<dbReference type="Gene3D" id="3.30.565.10">
    <property type="entry name" value="Histidine kinase-like ATPase, C-terminal domain"/>
    <property type="match status" value="1"/>
</dbReference>
<keyword evidence="3" id="KW-0902">Two-component regulatory system</keyword>
<name>A0A091BIU5_9GAMM</name>
<accession>A0A091BIU5</accession>
<gene>
    <name evidence="6" type="ORF">P873_05980</name>
</gene>
<dbReference type="PANTHER" id="PTHR24421:SF59">
    <property type="entry name" value="OXYGEN SENSOR HISTIDINE KINASE NREB"/>
    <property type="match status" value="1"/>
</dbReference>
<dbReference type="Gene3D" id="1.20.5.1930">
    <property type="match status" value="1"/>
</dbReference>
<dbReference type="AlphaFoldDB" id="A0A091BIU5"/>
<comment type="caution">
    <text evidence="6">The sequence shown here is derived from an EMBL/GenBank/DDBJ whole genome shotgun (WGS) entry which is preliminary data.</text>
</comment>
<dbReference type="OrthoDB" id="9797605at2"/>
<evidence type="ECO:0000313" key="6">
    <source>
        <dbReference type="EMBL" id="KFN50709.1"/>
    </source>
</evidence>
<evidence type="ECO:0000313" key="7">
    <source>
        <dbReference type="Proteomes" id="UP000029391"/>
    </source>
</evidence>
<dbReference type="EMBL" id="AWXU01000017">
    <property type="protein sequence ID" value="KFN50709.1"/>
    <property type="molecule type" value="Genomic_DNA"/>
</dbReference>
<reference evidence="6 7" key="1">
    <citation type="submission" date="2013-09" db="EMBL/GenBank/DDBJ databases">
        <title>Genome sequencing of Arenimonas composti.</title>
        <authorList>
            <person name="Chen F."/>
            <person name="Wang G."/>
        </authorList>
    </citation>
    <scope>NUCLEOTIDE SEQUENCE [LARGE SCALE GENOMIC DNA]</scope>
    <source>
        <strain evidence="6 7">TR7-09</strain>
    </source>
</reference>
<keyword evidence="4" id="KW-1133">Transmembrane helix</keyword>
<dbReference type="Proteomes" id="UP000029391">
    <property type="component" value="Unassembled WGS sequence"/>
</dbReference>
<dbReference type="CDD" id="cd16917">
    <property type="entry name" value="HATPase_UhpB-NarQ-NarX-like"/>
    <property type="match status" value="1"/>
</dbReference>
<dbReference type="GO" id="GO:0000155">
    <property type="term" value="F:phosphorelay sensor kinase activity"/>
    <property type="evidence" value="ECO:0007669"/>
    <property type="project" value="InterPro"/>
</dbReference>
<dbReference type="RefSeq" id="WP_026817129.1">
    <property type="nucleotide sequence ID" value="NZ_AUFF01000006.1"/>
</dbReference>
<feature type="domain" description="Histidine kinase/HSP90-like ATPase" evidence="5">
    <location>
        <begin position="292"/>
        <end position="382"/>
    </location>
</feature>
<dbReference type="SMART" id="SM00387">
    <property type="entry name" value="HATPase_c"/>
    <property type="match status" value="1"/>
</dbReference>
<dbReference type="InterPro" id="IPR036890">
    <property type="entry name" value="HATPase_C_sf"/>
</dbReference>
<dbReference type="GO" id="GO:0046983">
    <property type="term" value="F:protein dimerization activity"/>
    <property type="evidence" value="ECO:0007669"/>
    <property type="project" value="InterPro"/>
</dbReference>
<protein>
    <recommendedName>
        <fullName evidence="5">Histidine kinase/HSP90-like ATPase domain-containing protein</fullName>
    </recommendedName>
</protein>
<keyword evidence="2" id="KW-0418">Kinase</keyword>
<evidence type="ECO:0000256" key="4">
    <source>
        <dbReference type="SAM" id="Phobius"/>
    </source>
</evidence>
<dbReference type="Pfam" id="PF07730">
    <property type="entry name" value="HisKA_3"/>
    <property type="match status" value="1"/>
</dbReference>
<dbReference type="PANTHER" id="PTHR24421">
    <property type="entry name" value="NITRATE/NITRITE SENSOR PROTEIN NARX-RELATED"/>
    <property type="match status" value="1"/>
</dbReference>
<dbReference type="SUPFAM" id="SSF55874">
    <property type="entry name" value="ATPase domain of HSP90 chaperone/DNA topoisomerase II/histidine kinase"/>
    <property type="match status" value="1"/>
</dbReference>
<keyword evidence="4" id="KW-0472">Membrane</keyword>
<feature type="transmembrane region" description="Helical" evidence="4">
    <location>
        <begin position="116"/>
        <end position="133"/>
    </location>
</feature>
<dbReference type="GO" id="GO:0016020">
    <property type="term" value="C:membrane"/>
    <property type="evidence" value="ECO:0007669"/>
    <property type="project" value="InterPro"/>
</dbReference>
<feature type="transmembrane region" description="Helical" evidence="4">
    <location>
        <begin position="140"/>
        <end position="164"/>
    </location>
</feature>
<dbReference type="STRING" id="1121013.GCA_000426365_02139"/>
<keyword evidence="7" id="KW-1185">Reference proteome</keyword>
<feature type="transmembrane region" description="Helical" evidence="4">
    <location>
        <begin position="12"/>
        <end position="30"/>
    </location>
</feature>
<sequence>MSPRLQRLCSPLNFAGYLAWAAISYELIFHRSPVPGLLATGAAPVPLLVLLDLVFLAAFVTITTCPDRAAPLWWERALVLLQLVVAFALMLNARAGSLPVLLILCMIQVVHVWRPGGALAIMTAANIGMYLVYRDVWQTGAPLVGTLMNLSFQAFAALTSWFAITAQRTRDQLAAANADLLATRSLLAETARDGERLRLARELHDVAGHKLTALKLNLSALARDRRSRDDGQVLLCARLADELLADIRGVVAQMRSNDGLDLGDALAVLATPFPRPRMHLDIADGARVRSIAQAEALLRAVQEGLTNAVRHSQAQNLWVVLRRDRDALRLDIRDDGRGGGELQAGNGLTGMRERLEAVGGGLAVDRTDTGGVHLRAWLPVAA</sequence>
<dbReference type="InterPro" id="IPR011712">
    <property type="entry name" value="Sig_transdc_His_kin_sub3_dim/P"/>
</dbReference>
<evidence type="ECO:0000256" key="3">
    <source>
        <dbReference type="ARBA" id="ARBA00023012"/>
    </source>
</evidence>
<feature type="transmembrane region" description="Helical" evidence="4">
    <location>
        <begin position="77"/>
        <end position="110"/>
    </location>
</feature>